<reference evidence="1 2" key="1">
    <citation type="submission" date="2015-09" db="EMBL/GenBank/DDBJ databases">
        <title>Spore heat resistance.</title>
        <authorList>
            <person name="Boekhorst J."/>
            <person name="Berendsen E.M."/>
            <person name="Wells-Bennik M.H."/>
            <person name="Kuipers O.P."/>
        </authorList>
    </citation>
    <scope>NUCLEOTIDE SEQUENCE [LARGE SCALE GENOMIC DNA]</scope>
    <source>
        <strain evidence="1 2">B4122</strain>
    </source>
</reference>
<sequence>MIENGTRTVSTKAERVLAMDFEVTDDFLEFVRRYKLLKNLANG</sequence>
<name>A0AAP1DZT7_BACIU</name>
<evidence type="ECO:0000313" key="2">
    <source>
        <dbReference type="Proteomes" id="UP000076442"/>
    </source>
</evidence>
<comment type="caution">
    <text evidence="1">The sequence shown here is derived from an EMBL/GenBank/DDBJ whole genome shotgun (WGS) entry which is preliminary data.</text>
</comment>
<accession>A0AAP1DZT7</accession>
<protein>
    <submittedName>
        <fullName evidence="1">Uncharacterized protein</fullName>
    </submittedName>
</protein>
<dbReference type="Proteomes" id="UP000076442">
    <property type="component" value="Unassembled WGS sequence"/>
</dbReference>
<dbReference type="AlphaFoldDB" id="A0AAP1DZT7"/>
<organism evidence="1 2">
    <name type="scientific">Bacillus subtilis</name>
    <dbReference type="NCBI Taxonomy" id="1423"/>
    <lineage>
        <taxon>Bacteria</taxon>
        <taxon>Bacillati</taxon>
        <taxon>Bacillota</taxon>
        <taxon>Bacilli</taxon>
        <taxon>Bacillales</taxon>
        <taxon>Bacillaceae</taxon>
        <taxon>Bacillus</taxon>
    </lineage>
</organism>
<gene>
    <name evidence="1" type="ORF">B4122_3259</name>
</gene>
<proteinExistence type="predicted"/>
<evidence type="ECO:0000313" key="1">
    <source>
        <dbReference type="EMBL" id="KZD90338.1"/>
    </source>
</evidence>
<dbReference type="EMBL" id="LJZV01000016">
    <property type="protein sequence ID" value="KZD90338.1"/>
    <property type="molecule type" value="Genomic_DNA"/>
</dbReference>